<protein>
    <recommendedName>
        <fullName evidence="4">DUF2254 domain-containing protein</fullName>
    </recommendedName>
</protein>
<keyword evidence="2" id="KW-0812">Transmembrane</keyword>
<proteinExistence type="predicted"/>
<dbReference type="AlphaFoldDB" id="A0A7G9Z907"/>
<dbReference type="InterPro" id="IPR018723">
    <property type="entry name" value="DUF2254_membrane"/>
</dbReference>
<sequence length="496" mass="54885">MQDRKEHSIGFVKNIKNTLHDWWMSYDRKLWTACIFVYGSLLLLVVSVGVILFTHFNLFHTEPTSARYMLSALVQSQAAIVAIVISLTLIAVQLTASAYSPRVIDIFKKNPDMWLLLGCYGVSIFYGFIVLKLVEGAGGEAVSQSVIWSIGRFSVSFEFYVSLAYWLGVFTFVALFPYMLNIIGLLKSGNIIKRLATEISKDKILNSEEDPIQPIMDIVHGSIMKYDIATTRVGLKAVTDRVIKIINSDDEEEISGHFCKHLERVGKLAVSRMDEESTKEVIGQLDFFGESTAEKGLQCATAQTAEFLSAIGVTAADKGLVVATWRAVEFLEAVGKAAADKGLEKATWHVALSLGVFGRSTAEKGLVGATRQIAWTLEAVGRTAAGKRFESATKKVAISLGDVGKAAAEKGLESATQRVVESLVALGRTAADKRLKDVAREAAMYLAKLAILSEEIVKTAIQDYESRLEEHDRESFQKFMKLYEQELEKLRVKRRT</sequence>
<feature type="coiled-coil region" evidence="1">
    <location>
        <begin position="454"/>
        <end position="493"/>
    </location>
</feature>
<feature type="transmembrane region" description="Helical" evidence="2">
    <location>
        <begin position="113"/>
        <end position="134"/>
    </location>
</feature>
<keyword evidence="2" id="KW-1133">Transmembrane helix</keyword>
<feature type="transmembrane region" description="Helical" evidence="2">
    <location>
        <begin position="68"/>
        <end position="92"/>
    </location>
</feature>
<organism evidence="3">
    <name type="scientific">Candidatus Methanophaga sp. ANME-1 ERB7</name>
    <dbReference type="NCBI Taxonomy" id="2759913"/>
    <lineage>
        <taxon>Archaea</taxon>
        <taxon>Methanobacteriati</taxon>
        <taxon>Methanobacteriota</taxon>
        <taxon>Stenosarchaea group</taxon>
        <taxon>Methanomicrobia</taxon>
        <taxon>Candidatus Methanophagales</taxon>
        <taxon>Candidatus Methanophagaceae</taxon>
        <taxon>Candidatus Methanophaga</taxon>
    </lineage>
</organism>
<evidence type="ECO:0000256" key="2">
    <source>
        <dbReference type="SAM" id="Phobius"/>
    </source>
</evidence>
<name>A0A7G9Z907_9EURY</name>
<feature type="transmembrane region" description="Helical" evidence="2">
    <location>
        <begin position="163"/>
        <end position="186"/>
    </location>
</feature>
<evidence type="ECO:0000313" key="3">
    <source>
        <dbReference type="EMBL" id="QNO56741.1"/>
    </source>
</evidence>
<accession>A0A7G9Z907</accession>
<reference evidence="3" key="1">
    <citation type="submission" date="2020-06" db="EMBL/GenBank/DDBJ databases">
        <title>Unique genomic features of the anaerobic methanotrophic archaea.</title>
        <authorList>
            <person name="Chadwick G.L."/>
            <person name="Skennerton C.T."/>
            <person name="Laso-Perez R."/>
            <person name="Leu A.O."/>
            <person name="Speth D.R."/>
            <person name="Yu H."/>
            <person name="Morgan-Lang C."/>
            <person name="Hatzenpichler R."/>
            <person name="Goudeau D."/>
            <person name="Malmstrom R."/>
            <person name="Brazelton W.J."/>
            <person name="Woyke T."/>
            <person name="Hallam S.J."/>
            <person name="Tyson G.W."/>
            <person name="Wegener G."/>
            <person name="Boetius A."/>
            <person name="Orphan V."/>
        </authorList>
    </citation>
    <scope>NUCLEOTIDE SEQUENCE</scope>
</reference>
<dbReference type="EMBL" id="MT631666">
    <property type="protein sequence ID" value="QNO56741.1"/>
    <property type="molecule type" value="Genomic_DNA"/>
</dbReference>
<keyword evidence="1" id="KW-0175">Coiled coil</keyword>
<keyword evidence="2" id="KW-0472">Membrane</keyword>
<evidence type="ECO:0000256" key="1">
    <source>
        <dbReference type="SAM" id="Coils"/>
    </source>
</evidence>
<evidence type="ECO:0008006" key="4">
    <source>
        <dbReference type="Google" id="ProtNLM"/>
    </source>
</evidence>
<dbReference type="Pfam" id="PF10011">
    <property type="entry name" value="DUF2254"/>
    <property type="match status" value="1"/>
</dbReference>
<gene>
    <name evidence="3" type="ORF">HGIILDEE_00030</name>
</gene>
<feature type="transmembrane region" description="Helical" evidence="2">
    <location>
        <begin position="30"/>
        <end position="56"/>
    </location>
</feature>